<evidence type="ECO:0000313" key="1">
    <source>
        <dbReference type="EMBL" id="KAE8757273.1"/>
    </source>
</evidence>
<comment type="caution">
    <text evidence="1">The sequence shown here is derived from an EMBL/GenBank/DDBJ whole genome shotgun (WGS) entry which is preliminary data.</text>
</comment>
<protein>
    <submittedName>
        <fullName evidence="1">Uncharacterized protein</fullName>
    </submittedName>
</protein>
<sequence>MTVISDDVGEFEKAVQGSQLARGRILDWFHIAIKFKAEQRSVFGSKMIASLERESVETEITNPKWLKDGRDSQLCSAEHKAEVFLVTDRGPTSIDLSMRP</sequence>
<evidence type="ECO:0000313" key="2">
    <source>
        <dbReference type="EMBL" id="MCX4145256.1"/>
    </source>
</evidence>
<evidence type="ECO:0000313" key="3">
    <source>
        <dbReference type="EMBL" id="MDQ6407086.1"/>
    </source>
</evidence>
<evidence type="ECO:0000313" key="5">
    <source>
        <dbReference type="Proteomes" id="UP001209412"/>
    </source>
</evidence>
<dbReference type="Proteomes" id="UP001242288">
    <property type="component" value="Unassembled WGS sequence"/>
</dbReference>
<proteinExistence type="predicted"/>
<keyword evidence="5" id="KW-1185">Reference proteome</keyword>
<name>A0A6N6W9Y1_9BURK</name>
<dbReference type="EMBL" id="JAMXWF010000004">
    <property type="protein sequence ID" value="MDQ6407086.1"/>
    <property type="molecule type" value="Genomic_DNA"/>
</dbReference>
<accession>A0A6N6W9Y1</accession>
<reference evidence="1 4" key="1">
    <citation type="journal article" date="2020" name="Int. J. Syst. Evol. Microbiol.">
        <title>Paraburkholderia madseniana sp. nov., a phenolic acid-degrading bacterium isolated from acidic forest soil.</title>
        <authorList>
            <person name="Wilhelm R.C."/>
            <person name="Murphy S.J.L."/>
            <person name="Feriancek N.M."/>
            <person name="Karasz D.C."/>
            <person name="DeRito C.M."/>
            <person name="Newman J.D."/>
            <person name="Buckley D.H."/>
        </authorList>
    </citation>
    <scope>NUCLEOTIDE SEQUENCE [LARGE SCALE GENOMIC DNA]</scope>
    <source>
        <strain evidence="1 4">RP11</strain>
    </source>
</reference>
<dbReference type="RefSeq" id="WP_154563371.1">
    <property type="nucleotide sequence ID" value="NZ_JAMXWF010000004.1"/>
</dbReference>
<gene>
    <name evidence="1" type="ORF">FSO04_24700</name>
    <name evidence="3" type="ORF">NIE36_07710</name>
    <name evidence="2" type="ORF">OSB80_07725</name>
</gene>
<dbReference type="Proteomes" id="UP000463700">
    <property type="component" value="Unassembled WGS sequence"/>
</dbReference>
<dbReference type="AlphaFoldDB" id="A0A6N6W9Y1"/>
<dbReference type="EMBL" id="JAPKHW010000004">
    <property type="protein sequence ID" value="MCX4145256.1"/>
    <property type="molecule type" value="Genomic_DNA"/>
</dbReference>
<reference evidence="3" key="2">
    <citation type="submission" date="2022-06" db="EMBL/GenBank/DDBJ databases">
        <title>PHB producers.</title>
        <authorList>
            <person name="Besaury L."/>
        </authorList>
    </citation>
    <scope>NUCLEOTIDE SEQUENCE</scope>
    <source>
        <strain evidence="2 5">SEWS6</strain>
    </source>
</reference>
<dbReference type="EMBL" id="VOSW01000049">
    <property type="protein sequence ID" value="KAE8757273.1"/>
    <property type="molecule type" value="Genomic_DNA"/>
</dbReference>
<dbReference type="OrthoDB" id="53863at2"/>
<organism evidence="1 4">
    <name type="scientific">Paraburkholderia madseniana</name>
    <dbReference type="NCBI Taxonomy" id="2599607"/>
    <lineage>
        <taxon>Bacteria</taxon>
        <taxon>Pseudomonadati</taxon>
        <taxon>Pseudomonadota</taxon>
        <taxon>Betaproteobacteria</taxon>
        <taxon>Burkholderiales</taxon>
        <taxon>Burkholderiaceae</taxon>
        <taxon>Paraburkholderia</taxon>
    </lineage>
</organism>
<dbReference type="Proteomes" id="UP001209412">
    <property type="component" value="Unassembled WGS sequence"/>
</dbReference>
<evidence type="ECO:0000313" key="4">
    <source>
        <dbReference type="Proteomes" id="UP000463700"/>
    </source>
</evidence>